<accession>A0A371GAB1</accession>
<keyword evidence="3" id="KW-1185">Reference proteome</keyword>
<evidence type="ECO:0008006" key="4">
    <source>
        <dbReference type="Google" id="ProtNLM"/>
    </source>
</evidence>
<feature type="non-terminal residue" evidence="2">
    <location>
        <position position="1"/>
    </location>
</feature>
<feature type="region of interest" description="Disordered" evidence="1">
    <location>
        <begin position="157"/>
        <end position="176"/>
    </location>
</feature>
<feature type="compositionally biased region" description="Polar residues" evidence="1">
    <location>
        <begin position="157"/>
        <end position="174"/>
    </location>
</feature>
<organism evidence="2 3">
    <name type="scientific">Mucuna pruriens</name>
    <name type="common">Velvet bean</name>
    <name type="synonym">Dolichos pruriens</name>
    <dbReference type="NCBI Taxonomy" id="157652"/>
    <lineage>
        <taxon>Eukaryota</taxon>
        <taxon>Viridiplantae</taxon>
        <taxon>Streptophyta</taxon>
        <taxon>Embryophyta</taxon>
        <taxon>Tracheophyta</taxon>
        <taxon>Spermatophyta</taxon>
        <taxon>Magnoliopsida</taxon>
        <taxon>eudicotyledons</taxon>
        <taxon>Gunneridae</taxon>
        <taxon>Pentapetalae</taxon>
        <taxon>rosids</taxon>
        <taxon>fabids</taxon>
        <taxon>Fabales</taxon>
        <taxon>Fabaceae</taxon>
        <taxon>Papilionoideae</taxon>
        <taxon>50 kb inversion clade</taxon>
        <taxon>NPAAA clade</taxon>
        <taxon>indigoferoid/millettioid clade</taxon>
        <taxon>Phaseoleae</taxon>
        <taxon>Mucuna</taxon>
    </lineage>
</organism>
<proteinExistence type="predicted"/>
<dbReference type="OrthoDB" id="1417698at2759"/>
<sequence length="204" mass="23026">MHKDYIGSLFQQRFAKDDAIRRLHPSHWNGRQHLLSFGLPTKEPIAYLKKFLCFSNIVRINNIPMNVIRLRLFPSSVMDKALEFLIALPDGAITTWDEWTHNSCHLILPFVSCGTIGLEGQDCRMGNLFTKVVEEANFIIRIKITHIPLTIMQVGRSTPTSPCEDNTNGGSNLHLSHLPDPIGPRLTIALNQANPKGRDESHHS</sequence>
<name>A0A371GAB1_MUCPR</name>
<evidence type="ECO:0000256" key="1">
    <source>
        <dbReference type="SAM" id="MobiDB-lite"/>
    </source>
</evidence>
<gene>
    <name evidence="2" type="ORF">CR513_31047</name>
</gene>
<dbReference type="Proteomes" id="UP000257109">
    <property type="component" value="Unassembled WGS sequence"/>
</dbReference>
<reference evidence="2" key="1">
    <citation type="submission" date="2018-05" db="EMBL/GenBank/DDBJ databases">
        <title>Draft genome of Mucuna pruriens seed.</title>
        <authorList>
            <person name="Nnadi N.E."/>
            <person name="Vos R."/>
            <person name="Hasami M.H."/>
            <person name="Devisetty U.K."/>
            <person name="Aguiy J.C."/>
        </authorList>
    </citation>
    <scope>NUCLEOTIDE SEQUENCE [LARGE SCALE GENOMIC DNA]</scope>
    <source>
        <strain evidence="2">JCA_2017</strain>
    </source>
</reference>
<evidence type="ECO:0000313" key="3">
    <source>
        <dbReference type="Proteomes" id="UP000257109"/>
    </source>
</evidence>
<dbReference type="AlphaFoldDB" id="A0A371GAB1"/>
<protein>
    <recommendedName>
        <fullName evidence="4">Retrotransposon gag domain-containing protein</fullName>
    </recommendedName>
</protein>
<evidence type="ECO:0000313" key="2">
    <source>
        <dbReference type="EMBL" id="RDX87476.1"/>
    </source>
</evidence>
<dbReference type="EMBL" id="QJKJ01006219">
    <property type="protein sequence ID" value="RDX87476.1"/>
    <property type="molecule type" value="Genomic_DNA"/>
</dbReference>
<comment type="caution">
    <text evidence="2">The sequence shown here is derived from an EMBL/GenBank/DDBJ whole genome shotgun (WGS) entry which is preliminary data.</text>
</comment>